<organism evidence="4 5">
    <name type="scientific">Aeribacillus pallidus</name>
    <dbReference type="NCBI Taxonomy" id="33936"/>
    <lineage>
        <taxon>Bacteria</taxon>
        <taxon>Bacillati</taxon>
        <taxon>Bacillota</taxon>
        <taxon>Bacilli</taxon>
        <taxon>Bacillales</taxon>
        <taxon>Bacillaceae</taxon>
        <taxon>Aeribacillus</taxon>
    </lineage>
</organism>
<dbReference type="InterPro" id="IPR008978">
    <property type="entry name" value="HSP20-like_chaperone"/>
</dbReference>
<proteinExistence type="inferred from homology"/>
<dbReference type="InterPro" id="IPR002068">
    <property type="entry name" value="A-crystallin/Hsp20_dom"/>
</dbReference>
<dbReference type="PROSITE" id="PS01031">
    <property type="entry name" value="SHSP"/>
    <property type="match status" value="1"/>
</dbReference>
<comment type="similarity">
    <text evidence="1 2">Belongs to the small heat shock protein (HSP20) family.</text>
</comment>
<gene>
    <name evidence="4" type="ORF">AZI98_12075</name>
</gene>
<evidence type="ECO:0000313" key="5">
    <source>
        <dbReference type="Proteomes" id="UP000076476"/>
    </source>
</evidence>
<reference evidence="4 5" key="1">
    <citation type="submission" date="2016-04" db="EMBL/GenBank/DDBJ databases">
        <title>Draft genome sequence of Aeribacillus pallidus 8m3 from petroleum reservoir.</title>
        <authorList>
            <person name="Poltaraus A.B."/>
            <person name="Nazina T.N."/>
            <person name="Tourova T.P."/>
            <person name="Malakho S.M."/>
            <person name="Korshunova A.V."/>
            <person name="Sokolova D.S."/>
        </authorList>
    </citation>
    <scope>NUCLEOTIDE SEQUENCE [LARGE SCALE GENOMIC DNA]</scope>
    <source>
        <strain evidence="4 5">8m3</strain>
    </source>
</reference>
<dbReference type="PANTHER" id="PTHR11527">
    <property type="entry name" value="HEAT-SHOCK PROTEIN 20 FAMILY MEMBER"/>
    <property type="match status" value="1"/>
</dbReference>
<protein>
    <recommendedName>
        <fullName evidence="3">SHSP domain-containing protein</fullName>
    </recommendedName>
</protein>
<evidence type="ECO:0000256" key="2">
    <source>
        <dbReference type="RuleBase" id="RU003616"/>
    </source>
</evidence>
<evidence type="ECO:0000256" key="1">
    <source>
        <dbReference type="PROSITE-ProRule" id="PRU00285"/>
    </source>
</evidence>
<dbReference type="EMBL" id="LWBR01000035">
    <property type="protein sequence ID" value="KZN95805.1"/>
    <property type="molecule type" value="Genomic_DNA"/>
</dbReference>
<evidence type="ECO:0000259" key="3">
    <source>
        <dbReference type="PROSITE" id="PS01031"/>
    </source>
</evidence>
<name>A0A165XAL9_9BACI</name>
<dbReference type="Proteomes" id="UP000076476">
    <property type="component" value="Unassembled WGS sequence"/>
</dbReference>
<dbReference type="Pfam" id="PF00011">
    <property type="entry name" value="HSP20"/>
    <property type="match status" value="1"/>
</dbReference>
<accession>A0A165XAL9</accession>
<evidence type="ECO:0000313" key="4">
    <source>
        <dbReference type="EMBL" id="KZN95805.1"/>
    </source>
</evidence>
<feature type="domain" description="SHSP" evidence="3">
    <location>
        <begin position="44"/>
        <end position="155"/>
    </location>
</feature>
<dbReference type="STRING" id="33936.AZI98_12075"/>
<dbReference type="RefSeq" id="WP_063388539.1">
    <property type="nucleotide sequence ID" value="NZ_LWBR01000035.1"/>
</dbReference>
<comment type="caution">
    <text evidence="4">The sequence shown here is derived from an EMBL/GenBank/DDBJ whole genome shotgun (WGS) entry which is preliminary data.</text>
</comment>
<dbReference type="AlphaFoldDB" id="A0A165XAL9"/>
<dbReference type="SUPFAM" id="SSF49764">
    <property type="entry name" value="HSP20-like chaperones"/>
    <property type="match status" value="1"/>
</dbReference>
<dbReference type="OrthoDB" id="1806521at2"/>
<sequence>MKKDKKEHDEFLPVFSQLDPLPGRFSQFFDPAYIQSLLKPFHDLFDTAMSLPFFHFDTHETDQEWVLEGKLPGVKKEQIRIESYDHVLTISIHQDQHIEQTNDEKQMTQMFKSHGKFAKSFYLPAYLDVQRIKASFQNEKLKIVIPSKKTKINID</sequence>
<dbReference type="GeneID" id="301126597"/>
<dbReference type="InterPro" id="IPR031107">
    <property type="entry name" value="Small_HSP"/>
</dbReference>
<dbReference type="Gene3D" id="2.60.40.790">
    <property type="match status" value="1"/>
</dbReference>
<keyword evidence="5" id="KW-1185">Reference proteome</keyword>